<dbReference type="EMBL" id="CP036269">
    <property type="protein sequence ID" value="QDT43822.1"/>
    <property type="molecule type" value="Genomic_DNA"/>
</dbReference>
<evidence type="ECO:0000313" key="10">
    <source>
        <dbReference type="EMBL" id="QDT43822.1"/>
    </source>
</evidence>
<dbReference type="PANTHER" id="PTHR11693">
    <property type="entry name" value="ATP SYNTHASE GAMMA CHAIN"/>
    <property type="match status" value="1"/>
</dbReference>
<dbReference type="InterPro" id="IPR017709">
    <property type="entry name" value="Alt_ATP_synth_F1_gsu"/>
</dbReference>
<dbReference type="Gene3D" id="1.10.287.80">
    <property type="entry name" value="ATP synthase, gamma subunit, helix hairpin domain"/>
    <property type="match status" value="1"/>
</dbReference>
<dbReference type="Gene3D" id="3.40.1380.10">
    <property type="match status" value="1"/>
</dbReference>
<dbReference type="SUPFAM" id="SSF52943">
    <property type="entry name" value="ATP synthase (F1-ATPase), gamma subunit"/>
    <property type="match status" value="1"/>
</dbReference>
<dbReference type="Pfam" id="PF00231">
    <property type="entry name" value="ATP-synt"/>
    <property type="match status" value="1"/>
</dbReference>
<dbReference type="NCBIfam" id="TIGR03323">
    <property type="entry name" value="alt_F1F0_F1_gam"/>
    <property type="match status" value="1"/>
</dbReference>
<evidence type="ECO:0000256" key="5">
    <source>
        <dbReference type="ARBA" id="ARBA00022781"/>
    </source>
</evidence>
<accession>A0A517RIY0</accession>
<organism evidence="10 11">
    <name type="scientific">Gimesia alba</name>
    <dbReference type="NCBI Taxonomy" id="2527973"/>
    <lineage>
        <taxon>Bacteria</taxon>
        <taxon>Pseudomonadati</taxon>
        <taxon>Planctomycetota</taxon>
        <taxon>Planctomycetia</taxon>
        <taxon>Planctomycetales</taxon>
        <taxon>Planctomycetaceae</taxon>
        <taxon>Gimesia</taxon>
    </lineage>
</organism>
<proteinExistence type="inferred from homology"/>
<keyword evidence="11" id="KW-1185">Reference proteome</keyword>
<evidence type="ECO:0000313" key="11">
    <source>
        <dbReference type="Proteomes" id="UP000317171"/>
    </source>
</evidence>
<dbReference type="InterPro" id="IPR035968">
    <property type="entry name" value="ATP_synth_F1_ATPase_gsu"/>
</dbReference>
<keyword evidence="5" id="KW-0375">Hydrogen ion transport</keyword>
<comment type="function">
    <text evidence="1">Produces ATP from ADP in the presence of a proton gradient across the membrane. The gamma chain is believed to be important in regulating ATPase activity and the flow of protons through the CF(0) complex.</text>
</comment>
<dbReference type="CDD" id="cd12151">
    <property type="entry name" value="F1-ATPase_gamma"/>
    <property type="match status" value="1"/>
</dbReference>
<dbReference type="GO" id="GO:0046933">
    <property type="term" value="F:proton-transporting ATP synthase activity, rotational mechanism"/>
    <property type="evidence" value="ECO:0007669"/>
    <property type="project" value="InterPro"/>
</dbReference>
<comment type="similarity">
    <text evidence="3">Belongs to the ATPase gamma chain family.</text>
</comment>
<evidence type="ECO:0000256" key="9">
    <source>
        <dbReference type="ARBA" id="ARBA00023310"/>
    </source>
</evidence>
<dbReference type="Proteomes" id="UP000317171">
    <property type="component" value="Chromosome"/>
</dbReference>
<keyword evidence="4" id="KW-0813">Transport</keyword>
<keyword evidence="6" id="KW-0406">Ion transport</keyword>
<evidence type="ECO:0000256" key="4">
    <source>
        <dbReference type="ARBA" id="ARBA00022448"/>
    </source>
</evidence>
<gene>
    <name evidence="10" type="primary">atpG_2</name>
    <name evidence="10" type="ORF">Pan241w_39260</name>
</gene>
<keyword evidence="9" id="KW-0066">ATP synthesis</keyword>
<keyword evidence="8" id="KW-0139">CF(1)</keyword>
<protein>
    <submittedName>
        <fullName evidence="10">ATP synthase gamma chain</fullName>
    </submittedName>
</protein>
<evidence type="ECO:0000256" key="8">
    <source>
        <dbReference type="ARBA" id="ARBA00023196"/>
    </source>
</evidence>
<keyword evidence="7" id="KW-0472">Membrane</keyword>
<dbReference type="PANTHER" id="PTHR11693:SF22">
    <property type="entry name" value="ATP SYNTHASE SUBUNIT GAMMA, MITOCHONDRIAL"/>
    <property type="match status" value="1"/>
</dbReference>
<evidence type="ECO:0000256" key="1">
    <source>
        <dbReference type="ARBA" id="ARBA00003456"/>
    </source>
</evidence>
<evidence type="ECO:0000256" key="3">
    <source>
        <dbReference type="ARBA" id="ARBA00007681"/>
    </source>
</evidence>
<reference evidence="10 11" key="1">
    <citation type="submission" date="2019-02" db="EMBL/GenBank/DDBJ databases">
        <title>Deep-cultivation of Planctomycetes and their phenomic and genomic characterization uncovers novel biology.</title>
        <authorList>
            <person name="Wiegand S."/>
            <person name="Jogler M."/>
            <person name="Boedeker C."/>
            <person name="Pinto D."/>
            <person name="Vollmers J."/>
            <person name="Rivas-Marin E."/>
            <person name="Kohn T."/>
            <person name="Peeters S.H."/>
            <person name="Heuer A."/>
            <person name="Rast P."/>
            <person name="Oberbeckmann S."/>
            <person name="Bunk B."/>
            <person name="Jeske O."/>
            <person name="Meyerdierks A."/>
            <person name="Storesund J.E."/>
            <person name="Kallscheuer N."/>
            <person name="Luecker S."/>
            <person name="Lage O.M."/>
            <person name="Pohl T."/>
            <person name="Merkel B.J."/>
            <person name="Hornburger P."/>
            <person name="Mueller R.-W."/>
            <person name="Bruemmer F."/>
            <person name="Labrenz M."/>
            <person name="Spormann A.M."/>
            <person name="Op den Camp H."/>
            <person name="Overmann J."/>
            <person name="Amann R."/>
            <person name="Jetten M.S.M."/>
            <person name="Mascher T."/>
            <person name="Medema M.H."/>
            <person name="Devos D.P."/>
            <person name="Kaster A.-K."/>
            <person name="Ovreas L."/>
            <person name="Rohde M."/>
            <person name="Galperin M.Y."/>
            <person name="Jogler C."/>
        </authorList>
    </citation>
    <scope>NUCLEOTIDE SEQUENCE [LARGE SCALE GENOMIC DNA]</scope>
    <source>
        <strain evidence="10 11">Pan241w</strain>
    </source>
</reference>
<dbReference type="InterPro" id="IPR000131">
    <property type="entry name" value="ATP_synth_F1_gsu"/>
</dbReference>
<dbReference type="GO" id="GO:0045259">
    <property type="term" value="C:proton-transporting ATP synthase complex"/>
    <property type="evidence" value="ECO:0007669"/>
    <property type="project" value="UniProtKB-KW"/>
</dbReference>
<dbReference type="RefSeq" id="WP_145218782.1">
    <property type="nucleotide sequence ID" value="NZ_CP036269.1"/>
</dbReference>
<evidence type="ECO:0000256" key="7">
    <source>
        <dbReference type="ARBA" id="ARBA00023136"/>
    </source>
</evidence>
<evidence type="ECO:0000256" key="6">
    <source>
        <dbReference type="ARBA" id="ARBA00023065"/>
    </source>
</evidence>
<comment type="subcellular location">
    <subcellularLocation>
        <location evidence="2">Membrane</location>
        <topology evidence="2">Peripheral membrane protein</topology>
    </subcellularLocation>
</comment>
<evidence type="ECO:0000256" key="2">
    <source>
        <dbReference type="ARBA" id="ARBA00004170"/>
    </source>
</evidence>
<sequence>MQDLETLKRSIDSTRDLQSVVRTMKTLAAVSIRQYEQAVDSLEDYSETVEQGLKMVLWDLEQETSLSELQTDGTTGIIIFGSDQGMCGQFNEQIALYASEYFSDDNLRLEQFAWMVIGSRIQGKIQDTGVNIDFEFTLPGSATSIAPLVTDILTNIDHWRHQRRLGRIFIFYNQRVSASTYKPHALQLLPIDPERFFRHQKRNWPSRTLPLFTMNRSVLLSRLIRQYLFVSLFRACAESLAGENASRIASMQAAERNIKERLVNLQSDFNQQRQTSITEELLDVVTGFEALKDSKLNESG</sequence>
<name>A0A517RIY0_9PLAN</name>
<dbReference type="KEGG" id="gaz:Pan241w_39260"/>
<dbReference type="AlphaFoldDB" id="A0A517RIY0"/>
<dbReference type="PRINTS" id="PR00126">
    <property type="entry name" value="ATPASEGAMMA"/>
</dbReference>
<dbReference type="OrthoDB" id="9812769at2"/>